<dbReference type="Proteomes" id="UP001499933">
    <property type="component" value="Unassembled WGS sequence"/>
</dbReference>
<evidence type="ECO:0000256" key="1">
    <source>
        <dbReference type="SAM" id="Phobius"/>
    </source>
</evidence>
<evidence type="ECO:0008006" key="4">
    <source>
        <dbReference type="Google" id="ProtNLM"/>
    </source>
</evidence>
<dbReference type="Gene3D" id="2.160.20.80">
    <property type="entry name" value="E3 ubiquitin-protein ligase SopA"/>
    <property type="match status" value="1"/>
</dbReference>
<feature type="transmembrane region" description="Helical" evidence="1">
    <location>
        <begin position="47"/>
        <end position="71"/>
    </location>
</feature>
<dbReference type="Pfam" id="PF00805">
    <property type="entry name" value="Pentapeptide"/>
    <property type="match status" value="1"/>
</dbReference>
<organism evidence="2 3">
    <name type="scientific">Microbacterium deminutum</name>
    <dbReference type="NCBI Taxonomy" id="344164"/>
    <lineage>
        <taxon>Bacteria</taxon>
        <taxon>Bacillati</taxon>
        <taxon>Actinomycetota</taxon>
        <taxon>Actinomycetes</taxon>
        <taxon>Micrococcales</taxon>
        <taxon>Microbacteriaceae</taxon>
        <taxon>Microbacterium</taxon>
    </lineage>
</organism>
<evidence type="ECO:0000313" key="2">
    <source>
        <dbReference type="EMBL" id="GAA1970987.1"/>
    </source>
</evidence>
<keyword evidence="3" id="KW-1185">Reference proteome</keyword>
<dbReference type="EMBL" id="BAAAOG010000015">
    <property type="protein sequence ID" value="GAA1970987.1"/>
    <property type="molecule type" value="Genomic_DNA"/>
</dbReference>
<sequence>MGLLTFTGGATLALIFLPDVLVSLMIAGPFDQASTYRSLHDSEYADAIVAARTAILFAAGGVLAILTLYVTRMRDVVAEEKRDDDRFIEAAKLVSSPELAGRPAGLYALERLAKEVPATTQAVIDVVGGFILDQAPKVSDSAALSADYRPTADLDAAFRVLARVTKEAPPNHRLRFRDRVLAHAPLTNAVLTRANLHNADLTGAYLEKANLEGAYITHAVFDDANLRGAILSHAIYSSEDQFDRIYAWDDKTVWPAGFDTNRPALAASKAD</sequence>
<accession>A0ABP5CY81</accession>
<protein>
    <recommendedName>
        <fullName evidence="4">Pentapeptide repeat-containing protein</fullName>
    </recommendedName>
</protein>
<keyword evidence="1" id="KW-1133">Transmembrane helix</keyword>
<evidence type="ECO:0000313" key="3">
    <source>
        <dbReference type="Proteomes" id="UP001499933"/>
    </source>
</evidence>
<proteinExistence type="predicted"/>
<dbReference type="InterPro" id="IPR001646">
    <property type="entry name" value="5peptide_repeat"/>
</dbReference>
<reference evidence="3" key="1">
    <citation type="journal article" date="2019" name="Int. J. Syst. Evol. Microbiol.">
        <title>The Global Catalogue of Microorganisms (GCM) 10K type strain sequencing project: providing services to taxonomists for standard genome sequencing and annotation.</title>
        <authorList>
            <consortium name="The Broad Institute Genomics Platform"/>
            <consortium name="The Broad Institute Genome Sequencing Center for Infectious Disease"/>
            <person name="Wu L."/>
            <person name="Ma J."/>
        </authorList>
    </citation>
    <scope>NUCLEOTIDE SEQUENCE [LARGE SCALE GENOMIC DNA]</scope>
    <source>
        <strain evidence="3">JCM 14901</strain>
    </source>
</reference>
<gene>
    <name evidence="2" type="ORF">GCM10009776_37470</name>
</gene>
<name>A0ABP5CY81_9MICO</name>
<comment type="caution">
    <text evidence="2">The sequence shown here is derived from an EMBL/GenBank/DDBJ whole genome shotgun (WGS) entry which is preliminary data.</text>
</comment>
<keyword evidence="1" id="KW-0472">Membrane</keyword>
<keyword evidence="1" id="KW-0812">Transmembrane</keyword>
<dbReference type="SUPFAM" id="SSF141571">
    <property type="entry name" value="Pentapeptide repeat-like"/>
    <property type="match status" value="1"/>
</dbReference>